<protein>
    <submittedName>
        <fullName evidence="1">Uncharacterized protein</fullName>
    </submittedName>
</protein>
<evidence type="ECO:0000313" key="1">
    <source>
        <dbReference type="EMBL" id="MDT3428901.1"/>
    </source>
</evidence>
<accession>A0ABU3HDM0</accession>
<name>A0ABU3HDM0_9BACL</name>
<dbReference type="EMBL" id="JAUSUY010000029">
    <property type="protein sequence ID" value="MDT3428901.1"/>
    <property type="molecule type" value="Genomic_DNA"/>
</dbReference>
<comment type="caution">
    <text evidence="1">The sequence shown here is derived from an EMBL/GenBank/DDBJ whole genome shotgun (WGS) entry which is preliminary data.</text>
</comment>
<reference evidence="1 2" key="1">
    <citation type="submission" date="2023-07" db="EMBL/GenBank/DDBJ databases">
        <title>Genomic Encyclopedia of Type Strains, Phase IV (KMG-IV): sequencing the most valuable type-strain genomes for metagenomic binning, comparative biology and taxonomic classification.</title>
        <authorList>
            <person name="Goeker M."/>
        </authorList>
    </citation>
    <scope>NUCLEOTIDE SEQUENCE [LARGE SCALE GENOMIC DNA]</scope>
    <source>
        <strain evidence="1 2">T98</strain>
    </source>
</reference>
<gene>
    <name evidence="1" type="ORF">J2Z22_004496</name>
</gene>
<keyword evidence="2" id="KW-1185">Reference proteome</keyword>
<organism evidence="1 2">
    <name type="scientific">Paenibacillus forsythiae</name>
    <dbReference type="NCBI Taxonomy" id="365616"/>
    <lineage>
        <taxon>Bacteria</taxon>
        <taxon>Bacillati</taxon>
        <taxon>Bacillota</taxon>
        <taxon>Bacilli</taxon>
        <taxon>Bacillales</taxon>
        <taxon>Paenibacillaceae</taxon>
        <taxon>Paenibacillus</taxon>
    </lineage>
</organism>
<proteinExistence type="predicted"/>
<dbReference type="Proteomes" id="UP001248709">
    <property type="component" value="Unassembled WGS sequence"/>
</dbReference>
<sequence length="37" mass="4085">MGISVLLAKVSIDHFAKIWANVNSLHLSKVGRLFGVY</sequence>
<evidence type="ECO:0000313" key="2">
    <source>
        <dbReference type="Proteomes" id="UP001248709"/>
    </source>
</evidence>